<dbReference type="InterPro" id="IPR000440">
    <property type="entry name" value="NADH_UbQ/plastoQ_OxRdtase_su3"/>
</dbReference>
<feature type="transmembrane region" description="Helical" evidence="9">
    <location>
        <begin position="6"/>
        <end position="21"/>
    </location>
</feature>
<evidence type="ECO:0000313" key="10">
    <source>
        <dbReference type="EMBL" id="AYN50604.1"/>
    </source>
</evidence>
<evidence type="ECO:0000256" key="4">
    <source>
        <dbReference type="ARBA" id="ARBA00022448"/>
    </source>
</evidence>
<feature type="transmembrane region" description="Helical" evidence="9">
    <location>
        <begin position="85"/>
        <end position="103"/>
    </location>
</feature>
<sequence length="112" mass="13003">MMYLYTSLIISASILTLGNILKKKLLFSKEKNSPFECGFDPFSLSRCSFSLRFFMISIIFLIFDIEIIIILPLPLLSKSLNTPLITNLMMILLLIFIGLIYEWKNGMIEWLK</sequence>
<reference evidence="10" key="1">
    <citation type="journal article" date="2019" name="Ticks Tick Borne Dis.">
        <title>Argasid and ixodid systematics: Implications for soft tick evolution and systematics, with a new argasid species list.</title>
        <authorList>
            <person name="Mans B.J."/>
            <person name="Featherston J."/>
            <person name="Kvas M."/>
            <person name="Pillay K.A."/>
            <person name="de Klerk D.G."/>
            <person name="Pienaar R."/>
            <person name="de Castro M.H."/>
            <person name="Schwan T.G."/>
            <person name="Lopez J.E."/>
            <person name="Teel P."/>
            <person name="Perez de Leon A.A."/>
            <person name="Sonenshine D.E."/>
            <person name="Egekwu N.I."/>
            <person name="Bakkes D.K."/>
            <person name="Heyne H."/>
            <person name="Kanduma E.G."/>
            <person name="Nyangiwe N."/>
            <person name="Bouattour A."/>
            <person name="Latif A.A."/>
        </authorList>
    </citation>
    <scope>NUCLEOTIDE SEQUENCE</scope>
</reference>
<keyword evidence="9" id="KW-0249">Electron transport</keyword>
<keyword evidence="7 9" id="KW-0472">Membrane</keyword>
<keyword evidence="9 10" id="KW-0496">Mitochondrion</keyword>
<keyword evidence="9" id="KW-0679">Respiratory chain</keyword>
<evidence type="ECO:0000256" key="9">
    <source>
        <dbReference type="RuleBase" id="RU003640"/>
    </source>
</evidence>
<dbReference type="GO" id="GO:0030964">
    <property type="term" value="C:NADH dehydrogenase complex"/>
    <property type="evidence" value="ECO:0007669"/>
    <property type="project" value="TreeGrafter"/>
</dbReference>
<protein>
    <recommendedName>
        <fullName evidence="3 9">NADH-ubiquinone oxidoreductase chain 3</fullName>
        <ecNumber evidence="9">7.1.1.2</ecNumber>
    </recommendedName>
</protein>
<evidence type="ECO:0000256" key="2">
    <source>
        <dbReference type="ARBA" id="ARBA00008472"/>
    </source>
</evidence>
<feature type="transmembrane region" description="Helical" evidence="9">
    <location>
        <begin position="53"/>
        <end position="73"/>
    </location>
</feature>
<evidence type="ECO:0000256" key="3">
    <source>
        <dbReference type="ARBA" id="ARBA00021007"/>
    </source>
</evidence>
<organism evidence="10">
    <name type="scientific">Ornithodoros tholozani</name>
    <dbReference type="NCBI Taxonomy" id="554291"/>
    <lineage>
        <taxon>Eukaryota</taxon>
        <taxon>Metazoa</taxon>
        <taxon>Ecdysozoa</taxon>
        <taxon>Arthropoda</taxon>
        <taxon>Chelicerata</taxon>
        <taxon>Arachnida</taxon>
        <taxon>Acari</taxon>
        <taxon>Parasitiformes</taxon>
        <taxon>Ixodida</taxon>
        <taxon>Ixodoidea</taxon>
        <taxon>Argasidae</taxon>
        <taxon>Ornithodorinae</taxon>
        <taxon>Ornithodoros</taxon>
    </lineage>
</organism>
<dbReference type="Pfam" id="PF00507">
    <property type="entry name" value="Oxidored_q4"/>
    <property type="match status" value="1"/>
</dbReference>
<dbReference type="EC" id="7.1.1.2" evidence="9"/>
<gene>
    <name evidence="10" type="primary">ND3</name>
</gene>
<dbReference type="RefSeq" id="YP_009536339.1">
    <property type="nucleotide sequence ID" value="NC_039830.1"/>
</dbReference>
<dbReference type="EMBL" id="MF818023">
    <property type="protein sequence ID" value="AYN50604.1"/>
    <property type="molecule type" value="Genomic_DNA"/>
</dbReference>
<dbReference type="CTD" id="4537"/>
<keyword evidence="4 9" id="KW-0813">Transport</keyword>
<keyword evidence="6 9" id="KW-1133">Transmembrane helix</keyword>
<comment type="similarity">
    <text evidence="2 9">Belongs to the complex I subunit 3 family.</text>
</comment>
<comment type="function">
    <text evidence="9">Core subunit of the mitochondrial membrane respiratory chain NADH dehydrogenase (Complex I) which catalyzes electron transfer from NADH through the respiratory chain, using ubiquinone as an electron acceptor. Essential for the catalytic activity of complex I.</text>
</comment>
<proteinExistence type="inferred from homology"/>
<keyword evidence="9" id="KW-0830">Ubiquinone</keyword>
<dbReference type="PANTHER" id="PTHR11058">
    <property type="entry name" value="NADH-UBIQUINONE OXIDOREDUCTASE CHAIN 3"/>
    <property type="match status" value="1"/>
</dbReference>
<keyword evidence="5 9" id="KW-0812">Transmembrane</keyword>
<evidence type="ECO:0000256" key="5">
    <source>
        <dbReference type="ARBA" id="ARBA00022692"/>
    </source>
</evidence>
<dbReference type="GO" id="GO:0031966">
    <property type="term" value="C:mitochondrial membrane"/>
    <property type="evidence" value="ECO:0007669"/>
    <property type="project" value="UniProtKB-SubCell"/>
</dbReference>
<dbReference type="Gene3D" id="1.20.58.1610">
    <property type="entry name" value="NADH:ubiquinone/plastoquinone oxidoreductase, chain 3"/>
    <property type="match status" value="1"/>
</dbReference>
<evidence type="ECO:0000256" key="8">
    <source>
        <dbReference type="ARBA" id="ARBA00049551"/>
    </source>
</evidence>
<evidence type="ECO:0000256" key="1">
    <source>
        <dbReference type="ARBA" id="ARBA00004370"/>
    </source>
</evidence>
<dbReference type="AlphaFoldDB" id="A0A3G2JZY0"/>
<dbReference type="GO" id="GO:0008137">
    <property type="term" value="F:NADH dehydrogenase (ubiquinone) activity"/>
    <property type="evidence" value="ECO:0007669"/>
    <property type="project" value="UniProtKB-UniRule"/>
</dbReference>
<comment type="subcellular location">
    <subcellularLocation>
        <location evidence="1">Membrane</location>
    </subcellularLocation>
    <subcellularLocation>
        <location evidence="9">Mitochondrion membrane</location>
        <topology evidence="9">Multi-pass membrane protein</topology>
    </subcellularLocation>
</comment>
<dbReference type="InterPro" id="IPR038430">
    <property type="entry name" value="NDAH_ubi_oxred_su3_sf"/>
</dbReference>
<accession>A0A3G2JZY0</accession>
<dbReference type="PANTHER" id="PTHR11058:SF9">
    <property type="entry name" value="NADH-UBIQUINONE OXIDOREDUCTASE CHAIN 3"/>
    <property type="match status" value="1"/>
</dbReference>
<evidence type="ECO:0000256" key="7">
    <source>
        <dbReference type="ARBA" id="ARBA00023136"/>
    </source>
</evidence>
<geneLocation type="mitochondrion" evidence="10"/>
<dbReference type="GeneID" id="38339240"/>
<keyword evidence="9" id="KW-1278">Translocase</keyword>
<evidence type="ECO:0000256" key="6">
    <source>
        <dbReference type="ARBA" id="ARBA00022989"/>
    </source>
</evidence>
<name>A0A3G2JZY0_9ACAR</name>
<comment type="catalytic activity">
    <reaction evidence="8 9">
        <text>a ubiquinone + NADH + 5 H(+)(in) = a ubiquinol + NAD(+) + 4 H(+)(out)</text>
        <dbReference type="Rhea" id="RHEA:29091"/>
        <dbReference type="Rhea" id="RHEA-COMP:9565"/>
        <dbReference type="Rhea" id="RHEA-COMP:9566"/>
        <dbReference type="ChEBI" id="CHEBI:15378"/>
        <dbReference type="ChEBI" id="CHEBI:16389"/>
        <dbReference type="ChEBI" id="CHEBI:17976"/>
        <dbReference type="ChEBI" id="CHEBI:57540"/>
        <dbReference type="ChEBI" id="CHEBI:57945"/>
        <dbReference type="EC" id="7.1.1.2"/>
    </reaction>
</comment>
<keyword evidence="9" id="KW-0520">NAD</keyword>